<dbReference type="GO" id="GO:0005366">
    <property type="term" value="F:myo-inositol:proton symporter activity"/>
    <property type="evidence" value="ECO:0007669"/>
    <property type="project" value="TreeGrafter"/>
</dbReference>
<evidence type="ECO:0000256" key="3">
    <source>
        <dbReference type="ARBA" id="ARBA00022448"/>
    </source>
</evidence>
<feature type="transmembrane region" description="Helical" evidence="9">
    <location>
        <begin position="422"/>
        <end position="447"/>
    </location>
</feature>
<dbReference type="NCBIfam" id="TIGR00879">
    <property type="entry name" value="SP"/>
    <property type="match status" value="1"/>
</dbReference>
<dbReference type="InterPro" id="IPR005828">
    <property type="entry name" value="MFS_sugar_transport-like"/>
</dbReference>
<dbReference type="GO" id="GO:1904679">
    <property type="term" value="P:myo-inositol import across plasma membrane"/>
    <property type="evidence" value="ECO:0007669"/>
    <property type="project" value="TreeGrafter"/>
</dbReference>
<dbReference type="PANTHER" id="PTHR48020:SF12">
    <property type="entry name" value="PROTON MYO-INOSITOL COTRANSPORTER"/>
    <property type="match status" value="1"/>
</dbReference>
<keyword evidence="6 9" id="KW-0472">Membrane</keyword>
<feature type="transmembrane region" description="Helical" evidence="9">
    <location>
        <begin position="121"/>
        <end position="140"/>
    </location>
</feature>
<comment type="similarity">
    <text evidence="2">Belongs to the major facilitator superfamily. Sugar transporter (TC 2.A.1.1) family.</text>
</comment>
<feature type="transmembrane region" description="Helical" evidence="9">
    <location>
        <begin position="146"/>
        <end position="168"/>
    </location>
</feature>
<proteinExistence type="inferred from homology"/>
<feature type="domain" description="Major facilitator superfamily (MFS) profile" evidence="10">
    <location>
        <begin position="53"/>
        <end position="515"/>
    </location>
</feature>
<dbReference type="PROSITE" id="PS00216">
    <property type="entry name" value="SUGAR_TRANSPORT_1"/>
    <property type="match status" value="2"/>
</dbReference>
<dbReference type="InterPro" id="IPR036259">
    <property type="entry name" value="MFS_trans_sf"/>
</dbReference>
<dbReference type="FunFam" id="1.20.1250.20:FF:000073">
    <property type="entry name" value="MFS myo-inositol transporter, putative"/>
    <property type="match status" value="1"/>
</dbReference>
<dbReference type="GO" id="GO:0016020">
    <property type="term" value="C:membrane"/>
    <property type="evidence" value="ECO:0007669"/>
    <property type="project" value="UniProtKB-SubCell"/>
</dbReference>
<feature type="transmembrane region" description="Helical" evidence="9">
    <location>
        <begin position="48"/>
        <end position="66"/>
    </location>
</feature>
<evidence type="ECO:0000259" key="10">
    <source>
        <dbReference type="PROSITE" id="PS50850"/>
    </source>
</evidence>
<dbReference type="EMBL" id="KZ559607">
    <property type="protein sequence ID" value="PLN76914.1"/>
    <property type="molecule type" value="Genomic_DNA"/>
</dbReference>
<dbReference type="Gene3D" id="1.20.1250.20">
    <property type="entry name" value="MFS general substrate transporter like domains"/>
    <property type="match status" value="1"/>
</dbReference>
<comment type="subcellular location">
    <subcellularLocation>
        <location evidence="1">Membrane</location>
        <topology evidence="1">Multi-pass membrane protein</topology>
    </subcellularLocation>
</comment>
<evidence type="ECO:0000313" key="11">
    <source>
        <dbReference type="EMBL" id="PLN76914.1"/>
    </source>
</evidence>
<evidence type="ECO:0000313" key="12">
    <source>
        <dbReference type="Proteomes" id="UP000235023"/>
    </source>
</evidence>
<dbReference type="Proteomes" id="UP000235023">
    <property type="component" value="Unassembled WGS sequence"/>
</dbReference>
<protein>
    <submittedName>
        <fullName evidence="11">And other transporter-domain-containing protein</fullName>
    </submittedName>
</protein>
<dbReference type="OrthoDB" id="6339427at2759"/>
<dbReference type="PRINTS" id="PR00171">
    <property type="entry name" value="SUGRTRNSPORT"/>
</dbReference>
<sequence length="959" mass="105479">MSYGYENGPSGPSAPLLTPEPATAAESNDHASNDSVSKKLESTDSGGWFIWALTFSAGISGLLFGYDTGVISSTLVSIQSDLSNRALTTLDKSLITSCTSLFALIASPLAGVMADKLGRRSVILVADVLFAVGSLIQAATSEVWGMILGRSIVGLAVGGASLVTPLYISELAPSHVRGRLVTILCLFITGGQVIAYIVGWLFSSVGGGWRWIVGLGILPAVLQFSIVVALPETPRWLVQAGFESRATYVLAKVYGGRNSDSDRVARQVLRDIQQEVAKEDALIGSDRDSGWWDIALRRAKDLLYIGGNRRALTIAVMLQGLQQLSGFNSLMYFSATIFSILSFSSPTLTSLSVAVANFLFTLLAFAYIDKIGRRRILLYSLPVMVIALVVCALAFSSMEFPALSPDPQPQGKSDDALPHSPLLPVTILLCLTVYTASYAFGLGNVPWQQSELFPLNVRSLGSALATATNWGSNFIVGLSFLPMMEWLSPGWTFAAYAVVCTIGWVGVWAIYPEMSGLSLEEVKGLLADGWGVRESLTRLTQDIAYLLPNDVDIVNLSLSCSSLHKVIMPAESLIWRRLFKDMYDIPQQQNSIELKTEYQTRSIVLAQKISFKRGEGEGQTLWLEVLRDMLLESFESTDPPTSKNIERIQSVLSASEFLDRPSNGYSQHKPDPPSELFCAVQLCLTGMALDQSMFCRCLRTDYDIKAVYSYGVDGPRTLVDSKGIDLIQLLQIRNFWLRHLLNTDEATYSDSYRGLGELQRPRAGGKVDHGIYTACIHPYPSSISILEAEQTCAGTEIHLSPEPMILHIYTDPDYMNWPPVFQEVIPLLGEESNRSYFRGFQSSSGDESINLARGFVETIGTPQGGFSGWRRVCFALYETHHGHQDLQGEDHIEGFIDQAPLFPHQPWPPYGLETDFVWIHGYEGIVLPGGQIMVGQWVDMVDTRARGPYIFWVTESLCR</sequence>
<feature type="transmembrane region" description="Helical" evidence="9">
    <location>
        <begin position="208"/>
        <end position="230"/>
    </location>
</feature>
<dbReference type="PROSITE" id="PS00217">
    <property type="entry name" value="SUGAR_TRANSPORT_2"/>
    <property type="match status" value="1"/>
</dbReference>
<keyword evidence="4 9" id="KW-0812">Transmembrane</keyword>
<organism evidence="11 12">
    <name type="scientific">Aspergillus taichungensis</name>
    <dbReference type="NCBI Taxonomy" id="482145"/>
    <lineage>
        <taxon>Eukaryota</taxon>
        <taxon>Fungi</taxon>
        <taxon>Dikarya</taxon>
        <taxon>Ascomycota</taxon>
        <taxon>Pezizomycotina</taxon>
        <taxon>Eurotiomycetes</taxon>
        <taxon>Eurotiomycetidae</taxon>
        <taxon>Eurotiales</taxon>
        <taxon>Aspergillaceae</taxon>
        <taxon>Aspergillus</taxon>
        <taxon>Aspergillus subgen. Circumdati</taxon>
    </lineage>
</organism>
<evidence type="ECO:0000256" key="2">
    <source>
        <dbReference type="ARBA" id="ARBA00010992"/>
    </source>
</evidence>
<dbReference type="InterPro" id="IPR020846">
    <property type="entry name" value="MFS_dom"/>
</dbReference>
<gene>
    <name evidence="11" type="ORF">BDW42DRAFT_188383</name>
</gene>
<dbReference type="Pfam" id="PF00083">
    <property type="entry name" value="Sugar_tr"/>
    <property type="match status" value="1"/>
</dbReference>
<dbReference type="InterPro" id="IPR005829">
    <property type="entry name" value="Sugar_transporter_CS"/>
</dbReference>
<feature type="transmembrane region" description="Helical" evidence="9">
    <location>
        <begin position="376"/>
        <end position="395"/>
    </location>
</feature>
<evidence type="ECO:0000256" key="7">
    <source>
        <dbReference type="ARBA" id="ARBA00049119"/>
    </source>
</evidence>
<evidence type="ECO:0000256" key="9">
    <source>
        <dbReference type="SAM" id="Phobius"/>
    </source>
</evidence>
<accession>A0A2J5HIP1</accession>
<dbReference type="AlphaFoldDB" id="A0A2J5HIP1"/>
<evidence type="ECO:0000256" key="6">
    <source>
        <dbReference type="ARBA" id="ARBA00023136"/>
    </source>
</evidence>
<dbReference type="PROSITE" id="PS50850">
    <property type="entry name" value="MFS"/>
    <property type="match status" value="1"/>
</dbReference>
<evidence type="ECO:0000256" key="5">
    <source>
        <dbReference type="ARBA" id="ARBA00022989"/>
    </source>
</evidence>
<evidence type="ECO:0000256" key="8">
    <source>
        <dbReference type="SAM" id="MobiDB-lite"/>
    </source>
</evidence>
<evidence type="ECO:0000256" key="4">
    <source>
        <dbReference type="ARBA" id="ARBA00022692"/>
    </source>
</evidence>
<dbReference type="InterPro" id="IPR050814">
    <property type="entry name" value="Myo-inositol_Transporter"/>
</dbReference>
<feature type="transmembrane region" description="Helical" evidence="9">
    <location>
        <begin position="351"/>
        <end position="369"/>
    </location>
</feature>
<feature type="compositionally biased region" description="Low complexity" evidence="8">
    <location>
        <begin position="13"/>
        <end position="26"/>
    </location>
</feature>
<keyword evidence="5 9" id="KW-1133">Transmembrane helix</keyword>
<feature type="transmembrane region" description="Helical" evidence="9">
    <location>
        <begin position="327"/>
        <end position="345"/>
    </location>
</feature>
<feature type="region of interest" description="Disordered" evidence="8">
    <location>
        <begin position="1"/>
        <end position="38"/>
    </location>
</feature>
<feature type="transmembrane region" description="Helical" evidence="9">
    <location>
        <begin position="180"/>
        <end position="202"/>
    </location>
</feature>
<reference evidence="12" key="1">
    <citation type="submission" date="2017-12" db="EMBL/GenBank/DDBJ databases">
        <authorList>
            <consortium name="DOE Joint Genome Institute"/>
            <person name="Mondo S.J."/>
            <person name="Kjaerbolling I."/>
            <person name="Vesth T.C."/>
            <person name="Frisvad J.C."/>
            <person name="Nybo J.L."/>
            <person name="Theobald S."/>
            <person name="Kuo A."/>
            <person name="Bowyer P."/>
            <person name="Matsuda Y."/>
            <person name="Lyhne E.K."/>
            <person name="Kogle M.E."/>
            <person name="Clum A."/>
            <person name="Lipzen A."/>
            <person name="Salamov A."/>
            <person name="Ngan C.Y."/>
            <person name="Daum C."/>
            <person name="Chiniquy J."/>
            <person name="Barry K."/>
            <person name="LaButti K."/>
            <person name="Haridas S."/>
            <person name="Simmons B.A."/>
            <person name="Magnuson J.K."/>
            <person name="Mortensen U.H."/>
            <person name="Larsen T.O."/>
            <person name="Grigoriev I.V."/>
            <person name="Baker S.E."/>
            <person name="Andersen M.R."/>
            <person name="Nordberg H.P."/>
            <person name="Cantor M.N."/>
            <person name="Hua S.X."/>
        </authorList>
    </citation>
    <scope>NUCLEOTIDE SEQUENCE [LARGE SCALE GENOMIC DNA]</scope>
    <source>
        <strain evidence="12">IBT 19404</strain>
    </source>
</reference>
<dbReference type="SUPFAM" id="SSF103473">
    <property type="entry name" value="MFS general substrate transporter"/>
    <property type="match status" value="1"/>
</dbReference>
<dbReference type="InterPro" id="IPR003663">
    <property type="entry name" value="Sugar/inositol_transpt"/>
</dbReference>
<feature type="transmembrane region" description="Helical" evidence="9">
    <location>
        <begin position="493"/>
        <end position="511"/>
    </location>
</feature>
<evidence type="ECO:0000256" key="1">
    <source>
        <dbReference type="ARBA" id="ARBA00004141"/>
    </source>
</evidence>
<feature type="compositionally biased region" description="Basic and acidic residues" evidence="8">
    <location>
        <begin position="27"/>
        <end position="38"/>
    </location>
</feature>
<comment type="catalytic activity">
    <reaction evidence="7">
        <text>myo-inositol(out) + H(+)(out) = myo-inositol(in) + H(+)(in)</text>
        <dbReference type="Rhea" id="RHEA:60364"/>
        <dbReference type="ChEBI" id="CHEBI:15378"/>
        <dbReference type="ChEBI" id="CHEBI:17268"/>
    </reaction>
</comment>
<keyword evidence="3" id="KW-0813">Transport</keyword>
<name>A0A2J5HIP1_9EURO</name>
<dbReference type="PANTHER" id="PTHR48020">
    <property type="entry name" value="PROTON MYO-INOSITOL COTRANSPORTER"/>
    <property type="match status" value="1"/>
</dbReference>
<keyword evidence="12" id="KW-1185">Reference proteome</keyword>